<feature type="signal peptide" evidence="1">
    <location>
        <begin position="1"/>
        <end position="19"/>
    </location>
</feature>
<proteinExistence type="predicted"/>
<name>A0A6G6GNT9_9FLAO</name>
<keyword evidence="3" id="KW-1185">Reference proteome</keyword>
<dbReference type="EMBL" id="CP049057">
    <property type="protein sequence ID" value="QIE60246.1"/>
    <property type="molecule type" value="Genomic_DNA"/>
</dbReference>
<sequence>MKMFLKILLVVICGQGAMAQEISGEAIYVLKKKIDLDQNISEEEKTKKEERLKKLYEKKMQLKFNTKASFYKEMPTLLAEENAMYRLGFIGGSGGYISNGIYKNIEADSLVEQREFLGKLFLVKDNVPELDWELKEKAKKIGNYDAFMATAVVQLEIDNSANPLKKIEANYIMTAWYTPQIPVAHGPDVFYGLPGLILEVHLKDTVLLCEKVTLELGNNVSIDIPTTGEVVTLAKYNQIVVQKLKEREN</sequence>
<evidence type="ECO:0000313" key="2">
    <source>
        <dbReference type="EMBL" id="QIE60246.1"/>
    </source>
</evidence>
<dbReference type="NCBIfam" id="TIGR01200">
    <property type="entry name" value="GLPGLI"/>
    <property type="match status" value="1"/>
</dbReference>
<organism evidence="2 3">
    <name type="scientific">Rasiella rasia</name>
    <dbReference type="NCBI Taxonomy" id="2744027"/>
    <lineage>
        <taxon>Bacteria</taxon>
        <taxon>Pseudomonadati</taxon>
        <taxon>Bacteroidota</taxon>
        <taxon>Flavobacteriia</taxon>
        <taxon>Flavobacteriales</taxon>
        <taxon>Flavobacteriaceae</taxon>
        <taxon>Rasiella</taxon>
    </lineage>
</organism>
<protein>
    <submittedName>
        <fullName evidence="2">GLPGLI family protein</fullName>
    </submittedName>
</protein>
<dbReference type="InterPro" id="IPR005901">
    <property type="entry name" value="GLPGLI"/>
</dbReference>
<dbReference type="Pfam" id="PF09697">
    <property type="entry name" value="Porph_ging"/>
    <property type="match status" value="1"/>
</dbReference>
<dbReference type="RefSeq" id="WP_164680258.1">
    <property type="nucleotide sequence ID" value="NZ_CP049057.1"/>
</dbReference>
<gene>
    <name evidence="2" type="ORF">G5B37_11940</name>
</gene>
<evidence type="ECO:0000256" key="1">
    <source>
        <dbReference type="SAM" id="SignalP"/>
    </source>
</evidence>
<dbReference type="AlphaFoldDB" id="A0A6G6GNT9"/>
<evidence type="ECO:0000313" key="3">
    <source>
        <dbReference type="Proteomes" id="UP000505306"/>
    </source>
</evidence>
<feature type="chain" id="PRO_5026223175" evidence="1">
    <location>
        <begin position="20"/>
        <end position="249"/>
    </location>
</feature>
<accession>A0A6G6GNT9</accession>
<dbReference type="KEGG" id="mgel:G5B37_11940"/>
<dbReference type="Proteomes" id="UP000505306">
    <property type="component" value="Chromosome"/>
</dbReference>
<reference evidence="2 3" key="1">
    <citation type="submission" date="2020-02" db="EMBL/GenBank/DDBJ databases">
        <title>Complete genome sequence of Flavobacteriaceae bacterium.</title>
        <authorList>
            <person name="Kim S.-J."/>
            <person name="Kim Y.-S."/>
            <person name="Kim K.-H."/>
        </authorList>
    </citation>
    <scope>NUCLEOTIDE SEQUENCE [LARGE SCALE GENOMIC DNA]</scope>
    <source>
        <strain evidence="2 3">RR4-40</strain>
    </source>
</reference>
<keyword evidence="1" id="KW-0732">Signal</keyword>